<comment type="similarity">
    <text evidence="2">Belongs to the major facilitator superfamily. MFSD6 family.</text>
</comment>
<dbReference type="Proteomes" id="UP000253314">
    <property type="component" value="Unassembled WGS sequence"/>
</dbReference>
<feature type="transmembrane region" description="Helical" evidence="6">
    <location>
        <begin position="151"/>
        <end position="171"/>
    </location>
</feature>
<feature type="transmembrane region" description="Helical" evidence="6">
    <location>
        <begin position="215"/>
        <end position="234"/>
    </location>
</feature>
<evidence type="ECO:0000313" key="9">
    <source>
        <dbReference type="Proteomes" id="UP000253314"/>
    </source>
</evidence>
<feature type="transmembrane region" description="Helical" evidence="6">
    <location>
        <begin position="112"/>
        <end position="131"/>
    </location>
</feature>
<evidence type="ECO:0000256" key="1">
    <source>
        <dbReference type="ARBA" id="ARBA00004141"/>
    </source>
</evidence>
<dbReference type="Gene3D" id="1.20.1250.20">
    <property type="entry name" value="MFS general substrate transporter like domains"/>
    <property type="match status" value="2"/>
</dbReference>
<dbReference type="SUPFAM" id="SSF103473">
    <property type="entry name" value="MFS general substrate transporter"/>
    <property type="match status" value="1"/>
</dbReference>
<evidence type="ECO:0000256" key="3">
    <source>
        <dbReference type="ARBA" id="ARBA00022692"/>
    </source>
</evidence>
<dbReference type="GO" id="GO:0016020">
    <property type="term" value="C:membrane"/>
    <property type="evidence" value="ECO:0007669"/>
    <property type="project" value="UniProtKB-SubCell"/>
</dbReference>
<dbReference type="AlphaFoldDB" id="A0A366XXC9"/>
<dbReference type="InterPro" id="IPR026032">
    <property type="entry name" value="HcaT-like"/>
</dbReference>
<dbReference type="PANTHER" id="PTHR16172">
    <property type="entry name" value="MAJOR FACILITATOR SUPERFAMILY DOMAIN-CONTAINING PROTEIN 6-LIKE"/>
    <property type="match status" value="1"/>
</dbReference>
<keyword evidence="4 6" id="KW-1133">Transmembrane helix</keyword>
<comment type="caution">
    <text evidence="8">The sequence shown here is derived from an EMBL/GenBank/DDBJ whole genome shotgun (WGS) entry which is preliminary data.</text>
</comment>
<dbReference type="PIRSF" id="PIRSF004925">
    <property type="entry name" value="HcaT"/>
    <property type="match status" value="1"/>
</dbReference>
<evidence type="ECO:0000256" key="4">
    <source>
        <dbReference type="ARBA" id="ARBA00022989"/>
    </source>
</evidence>
<reference evidence="8 9" key="1">
    <citation type="submission" date="2018-07" db="EMBL/GenBank/DDBJ databases">
        <title>Lottiidibacillus patelloidae gen. nov., sp. nov., isolated from the intestinal tract of a marine limpet and the reclassification of B. taeanensis BH030017T, B. algicola KMM 3737T and B. hwajinpoensis SW-72T as genus Lottiidibacillus.</title>
        <authorList>
            <person name="Liu R."/>
            <person name="Huang Z."/>
        </authorList>
    </citation>
    <scope>NUCLEOTIDE SEQUENCE [LARGE SCALE GENOMIC DNA]</scope>
    <source>
        <strain evidence="8 9">BH030017</strain>
    </source>
</reference>
<feature type="domain" description="Major facilitator superfamily associated" evidence="7">
    <location>
        <begin position="26"/>
        <end position="375"/>
    </location>
</feature>
<dbReference type="PANTHER" id="PTHR16172:SF41">
    <property type="entry name" value="MAJOR FACILITATOR SUPERFAMILY DOMAIN-CONTAINING PROTEIN 6-LIKE"/>
    <property type="match status" value="1"/>
</dbReference>
<accession>A0A366XXC9</accession>
<evidence type="ECO:0000256" key="2">
    <source>
        <dbReference type="ARBA" id="ARBA00005241"/>
    </source>
</evidence>
<feature type="transmembrane region" description="Helical" evidence="6">
    <location>
        <begin position="28"/>
        <end position="50"/>
    </location>
</feature>
<dbReference type="InterPro" id="IPR024989">
    <property type="entry name" value="MFS_assoc_dom"/>
</dbReference>
<dbReference type="EMBL" id="QOCW01000016">
    <property type="protein sequence ID" value="RBW68793.1"/>
    <property type="molecule type" value="Genomic_DNA"/>
</dbReference>
<evidence type="ECO:0000256" key="6">
    <source>
        <dbReference type="SAM" id="Phobius"/>
    </source>
</evidence>
<protein>
    <submittedName>
        <fullName evidence="8">MFS transporter</fullName>
    </submittedName>
</protein>
<name>A0A366XXC9_9BACI</name>
<feature type="transmembrane region" description="Helical" evidence="6">
    <location>
        <begin position="281"/>
        <end position="301"/>
    </location>
</feature>
<comment type="subcellular location">
    <subcellularLocation>
        <location evidence="1">Membrane</location>
        <topology evidence="1">Multi-pass membrane protein</topology>
    </subcellularLocation>
</comment>
<keyword evidence="3 6" id="KW-0812">Transmembrane</keyword>
<feature type="transmembrane region" description="Helical" evidence="6">
    <location>
        <begin position="56"/>
        <end position="77"/>
    </location>
</feature>
<evidence type="ECO:0000259" key="7">
    <source>
        <dbReference type="Pfam" id="PF12832"/>
    </source>
</evidence>
<feature type="transmembrane region" description="Helical" evidence="6">
    <location>
        <begin position="342"/>
        <end position="361"/>
    </location>
</feature>
<evidence type="ECO:0000313" key="8">
    <source>
        <dbReference type="EMBL" id="RBW68793.1"/>
    </source>
</evidence>
<gene>
    <name evidence="8" type="ORF">DS031_14705</name>
</gene>
<organism evidence="8 9">
    <name type="scientific">Bacillus taeanensis</name>
    <dbReference type="NCBI Taxonomy" id="273032"/>
    <lineage>
        <taxon>Bacteria</taxon>
        <taxon>Bacillati</taxon>
        <taxon>Bacillota</taxon>
        <taxon>Bacilli</taxon>
        <taxon>Bacillales</taxon>
        <taxon>Bacillaceae</taxon>
        <taxon>Bacillus</taxon>
    </lineage>
</organism>
<feature type="transmembrane region" description="Helical" evidence="6">
    <location>
        <begin position="373"/>
        <end position="392"/>
    </location>
</feature>
<keyword evidence="5 6" id="KW-0472">Membrane</keyword>
<dbReference type="OrthoDB" id="1650886at2"/>
<dbReference type="InterPro" id="IPR051717">
    <property type="entry name" value="MFS_MFSD6"/>
</dbReference>
<keyword evidence="9" id="KW-1185">Reference proteome</keyword>
<evidence type="ECO:0000256" key="5">
    <source>
        <dbReference type="ARBA" id="ARBA00023136"/>
    </source>
</evidence>
<sequence>MVKCKTFEIKHGGRYVEERIKQISFLKALSFFHIGGKATILPFLPLFLHIKGFSSVEIGTVMGVAPLISIAAQPIIGFISDKYKTVKRILIFLYFGVIASSFGVFFHDSFLVVFLSFLLFHFALSPCTPLIDSMSLKSLGANKHEYGKIRLWGSLGFFFIAFVSSPILQSIGIERLFFPFLVTILLTLIVLSFLRDQDTSSAPVNLKSIGEILKNRLFMSFLLLCLLVLIPHRINDMMIVLHLESLGATTFWIGLAWSLAALSEVPVFYYLAKKIKAFDELFLLSIVAALYTIRWLLYGFISSPSIVTFLQVSQGITFGLFWLIAMQMAVRTVPDHLRSTGQALLTSICFGVGGAIGGTGGGWTLDHLGSQTLYQLMAGMTFAASVLIFLFYRYNQMKHTAPHAQKKLWTNR</sequence>
<feature type="transmembrane region" description="Helical" evidence="6">
    <location>
        <begin position="307"/>
        <end position="330"/>
    </location>
</feature>
<feature type="transmembrane region" description="Helical" evidence="6">
    <location>
        <begin position="246"/>
        <end position="269"/>
    </location>
</feature>
<dbReference type="Pfam" id="PF12832">
    <property type="entry name" value="MFS_1_like"/>
    <property type="match status" value="1"/>
</dbReference>
<proteinExistence type="inferred from homology"/>
<feature type="transmembrane region" description="Helical" evidence="6">
    <location>
        <begin position="89"/>
        <end position="106"/>
    </location>
</feature>
<feature type="transmembrane region" description="Helical" evidence="6">
    <location>
        <begin position="177"/>
        <end position="194"/>
    </location>
</feature>
<dbReference type="InterPro" id="IPR036259">
    <property type="entry name" value="MFS_trans_sf"/>
</dbReference>